<dbReference type="RefSeq" id="WP_073134233.1">
    <property type="nucleotide sequence ID" value="NZ_FQZF01000010.1"/>
</dbReference>
<evidence type="ECO:0000313" key="1">
    <source>
        <dbReference type="EMBL" id="SHJ22170.1"/>
    </source>
</evidence>
<dbReference type="AlphaFoldDB" id="A0A1M6HJ02"/>
<organism evidence="1 2">
    <name type="scientific">Muricoccus roseus</name>
    <dbReference type="NCBI Taxonomy" id="198092"/>
    <lineage>
        <taxon>Bacteria</taxon>
        <taxon>Pseudomonadati</taxon>
        <taxon>Pseudomonadota</taxon>
        <taxon>Alphaproteobacteria</taxon>
        <taxon>Acetobacterales</taxon>
        <taxon>Roseomonadaceae</taxon>
        <taxon>Muricoccus</taxon>
    </lineage>
</organism>
<dbReference type="EMBL" id="FQZF01000010">
    <property type="protein sequence ID" value="SHJ22170.1"/>
    <property type="molecule type" value="Genomic_DNA"/>
</dbReference>
<dbReference type="Proteomes" id="UP000184387">
    <property type="component" value="Unassembled WGS sequence"/>
</dbReference>
<keyword evidence="2" id="KW-1185">Reference proteome</keyword>
<dbReference type="STRING" id="198092.SAMN02745194_02022"/>
<proteinExistence type="predicted"/>
<name>A0A1M6HJ02_9PROT</name>
<sequence>MTTLLLCSGPAALEAARLLPDAPVVPRAWHAEPGRLWIEDEAGVRALAFTRLLVLDDVPLILAALGCGFQGGLPVVDGRGETSWPCVFAAGPALGVSGAEGLALVRVAALALAGRAGGGGGVEAVPRPLPAAGRLDPVGMAGLLEEPPGPERDGAVLAQAALIGPVAFALPVGFAALAAMAGEMPEPRPVQADAGGLA</sequence>
<accession>A0A1M6HJ02</accession>
<dbReference type="OrthoDB" id="7267606at2"/>
<evidence type="ECO:0000313" key="2">
    <source>
        <dbReference type="Proteomes" id="UP000184387"/>
    </source>
</evidence>
<gene>
    <name evidence="1" type="ORF">SAMN02745194_02022</name>
</gene>
<protein>
    <submittedName>
        <fullName evidence="1">Uncharacterized protein</fullName>
    </submittedName>
</protein>
<reference evidence="1 2" key="1">
    <citation type="submission" date="2016-11" db="EMBL/GenBank/DDBJ databases">
        <authorList>
            <person name="Jaros S."/>
            <person name="Januszkiewicz K."/>
            <person name="Wedrychowicz H."/>
        </authorList>
    </citation>
    <scope>NUCLEOTIDE SEQUENCE [LARGE SCALE GENOMIC DNA]</scope>
    <source>
        <strain evidence="1 2">DSM 14916</strain>
    </source>
</reference>